<evidence type="ECO:0000313" key="3">
    <source>
        <dbReference type="EMBL" id="KAK4361938.1"/>
    </source>
</evidence>
<name>A0AAE1S3A9_9SOLA</name>
<comment type="caution">
    <text evidence="3">The sequence shown here is derived from an EMBL/GenBank/DDBJ whole genome shotgun (WGS) entry which is preliminary data.</text>
</comment>
<protein>
    <recommendedName>
        <fullName evidence="5">MAR-binding filament-like protein 1-1</fullName>
    </recommendedName>
</protein>
<dbReference type="PANTHER" id="PTHR43941:SF5">
    <property type="entry name" value="ELKS_RAB6-INTERACTING_CAST FAMILY PROTEIN"/>
    <property type="match status" value="1"/>
</dbReference>
<reference evidence="3" key="1">
    <citation type="submission" date="2023-12" db="EMBL/GenBank/DDBJ databases">
        <title>Genome assembly of Anisodus tanguticus.</title>
        <authorList>
            <person name="Wang Y.-J."/>
        </authorList>
    </citation>
    <scope>NUCLEOTIDE SEQUENCE</scope>
    <source>
        <strain evidence="3">KB-2021</strain>
        <tissue evidence="3">Leaf</tissue>
    </source>
</reference>
<gene>
    <name evidence="3" type="ORF">RND71_017179</name>
</gene>
<feature type="coiled-coil region" evidence="1">
    <location>
        <begin position="206"/>
        <end position="682"/>
    </location>
</feature>
<dbReference type="PANTHER" id="PTHR43941">
    <property type="entry name" value="STRUCTURAL MAINTENANCE OF CHROMOSOMES PROTEIN 2"/>
    <property type="match status" value="1"/>
</dbReference>
<keyword evidence="1" id="KW-0175">Coiled coil</keyword>
<dbReference type="GO" id="GO:0000785">
    <property type="term" value="C:chromatin"/>
    <property type="evidence" value="ECO:0007669"/>
    <property type="project" value="TreeGrafter"/>
</dbReference>
<evidence type="ECO:0000313" key="4">
    <source>
        <dbReference type="Proteomes" id="UP001291623"/>
    </source>
</evidence>
<sequence>MGSCCFPQSPLCHSPFSTSPSSSLCSSQFTPLLSCSRNGQRCKKKRPVMTCMHSENQKESDFCNRRTIIFVGFSVLPLLNLKATALEDSQGRAQKEETESILSCNQQTIQGSSGNPLSLLNGLGIFGSGVLGSLYALARKEKAVSDATIESMKNKLKDKEAAFVSMEKKFESELLNEREIRNNQLKKAGEEQQALVKQLNSAKIAVTNLGRELHKEKKSAEELKVEIEGLRNDLMQKKENKKKLQEELKEKRDLIQVLQEKITLLTTEIKDKEWSLQSSHSKLAEKESEVDRLSSMYQQSQDQLMNLTSEIKKLKDEVQKRERELELKRVSEDNLNVQLNSLLLERDESKKELDAVQKEYSEFKSNSEEKVASDAKLLGEQEKRLHQLEEQLGTALDDVSKNNVLIADLAQEKENLRRKLDAELDNINKLKQEIEVTQESLEKSRSEASDITEQLELSRHLCSKLEAEISKLQMELEETRTSLQRNIDETKRGAELLAAELTNAGELLKKTNEEMHTMSNELAAVSENRDSLQTELVDVYKKAERAANELKEEKNIVATLEKELKFLEAQITNEKELRKNLEEELDKATESLDEMNQNVLALAKELELANSRISSLEDEREVLRKSVSEQKQISQEARENLEDAHSLVMKLGKERESLEKRAKNLEDEMAAAKGEILRLRTQINSVKVPVNKEEKVEAGEKEKAKATVSVKRTTRRRKTAASQPEES</sequence>
<dbReference type="Proteomes" id="UP001291623">
    <property type="component" value="Unassembled WGS sequence"/>
</dbReference>
<keyword evidence="4" id="KW-1185">Reference proteome</keyword>
<dbReference type="Gene3D" id="1.10.287.1490">
    <property type="match status" value="1"/>
</dbReference>
<dbReference type="GO" id="GO:0007076">
    <property type="term" value="P:mitotic chromosome condensation"/>
    <property type="evidence" value="ECO:0007669"/>
    <property type="project" value="TreeGrafter"/>
</dbReference>
<dbReference type="GO" id="GO:0000796">
    <property type="term" value="C:condensin complex"/>
    <property type="evidence" value="ECO:0007669"/>
    <property type="project" value="TreeGrafter"/>
</dbReference>
<evidence type="ECO:0008006" key="5">
    <source>
        <dbReference type="Google" id="ProtNLM"/>
    </source>
</evidence>
<organism evidence="3 4">
    <name type="scientific">Anisodus tanguticus</name>
    <dbReference type="NCBI Taxonomy" id="243964"/>
    <lineage>
        <taxon>Eukaryota</taxon>
        <taxon>Viridiplantae</taxon>
        <taxon>Streptophyta</taxon>
        <taxon>Embryophyta</taxon>
        <taxon>Tracheophyta</taxon>
        <taxon>Spermatophyta</taxon>
        <taxon>Magnoliopsida</taxon>
        <taxon>eudicotyledons</taxon>
        <taxon>Gunneridae</taxon>
        <taxon>Pentapetalae</taxon>
        <taxon>asterids</taxon>
        <taxon>lamiids</taxon>
        <taxon>Solanales</taxon>
        <taxon>Solanaceae</taxon>
        <taxon>Solanoideae</taxon>
        <taxon>Hyoscyameae</taxon>
        <taxon>Anisodus</taxon>
    </lineage>
</organism>
<proteinExistence type="predicted"/>
<feature type="region of interest" description="Disordered" evidence="2">
    <location>
        <begin position="688"/>
        <end position="727"/>
    </location>
</feature>
<evidence type="ECO:0000256" key="2">
    <source>
        <dbReference type="SAM" id="MobiDB-lite"/>
    </source>
</evidence>
<dbReference type="AlphaFoldDB" id="A0AAE1S3A9"/>
<accession>A0AAE1S3A9</accession>
<evidence type="ECO:0000256" key="1">
    <source>
        <dbReference type="SAM" id="Coils"/>
    </source>
</evidence>
<feature type="compositionally biased region" description="Basic and acidic residues" evidence="2">
    <location>
        <begin position="690"/>
        <end position="705"/>
    </location>
</feature>
<dbReference type="EMBL" id="JAVYJV010000009">
    <property type="protein sequence ID" value="KAK4361938.1"/>
    <property type="molecule type" value="Genomic_DNA"/>
</dbReference>
<dbReference type="GO" id="GO:0003682">
    <property type="term" value="F:chromatin binding"/>
    <property type="evidence" value="ECO:0007669"/>
    <property type="project" value="TreeGrafter"/>
</dbReference>
<dbReference type="GO" id="GO:0000793">
    <property type="term" value="C:condensed chromosome"/>
    <property type="evidence" value="ECO:0007669"/>
    <property type="project" value="TreeGrafter"/>
</dbReference>